<dbReference type="Proteomes" id="UP000762676">
    <property type="component" value="Unassembled WGS sequence"/>
</dbReference>
<organism evidence="2 3">
    <name type="scientific">Elysia marginata</name>
    <dbReference type="NCBI Taxonomy" id="1093978"/>
    <lineage>
        <taxon>Eukaryota</taxon>
        <taxon>Metazoa</taxon>
        <taxon>Spiralia</taxon>
        <taxon>Lophotrochozoa</taxon>
        <taxon>Mollusca</taxon>
        <taxon>Gastropoda</taxon>
        <taxon>Heterobranchia</taxon>
        <taxon>Euthyneura</taxon>
        <taxon>Panpulmonata</taxon>
        <taxon>Sacoglossa</taxon>
        <taxon>Placobranchoidea</taxon>
        <taxon>Plakobranchidae</taxon>
        <taxon>Elysia</taxon>
    </lineage>
</organism>
<evidence type="ECO:0008006" key="4">
    <source>
        <dbReference type="Google" id="ProtNLM"/>
    </source>
</evidence>
<feature type="compositionally biased region" description="Gly residues" evidence="1">
    <location>
        <begin position="92"/>
        <end position="104"/>
    </location>
</feature>
<gene>
    <name evidence="2" type="ORF">ElyMa_000161300</name>
</gene>
<evidence type="ECO:0000256" key="1">
    <source>
        <dbReference type="SAM" id="MobiDB-lite"/>
    </source>
</evidence>
<evidence type="ECO:0000313" key="3">
    <source>
        <dbReference type="Proteomes" id="UP000762676"/>
    </source>
</evidence>
<proteinExistence type="predicted"/>
<comment type="caution">
    <text evidence="2">The sequence shown here is derived from an EMBL/GenBank/DDBJ whole genome shotgun (WGS) entry which is preliminary data.</text>
</comment>
<dbReference type="AlphaFoldDB" id="A0AAV4ES95"/>
<sequence>METDNITFFKGIAEEGSREAADDVCGSFLAPDSTSWRKRGDNLRKTWNGSEAQQRRKYLQACAEAGQLQPARVGGSGEGRADGWRHKLASLGGRGGGVGNGVGSGKDSVGRRRNDLLPPPGERLVPLVPRPATRLWDATSYCPGGNSSSGYRDGLGAVVGKSWRKLEAGDGDGRKTAGGCADENEIELVKIDSGMTMM</sequence>
<evidence type="ECO:0000313" key="2">
    <source>
        <dbReference type="EMBL" id="GFR63631.1"/>
    </source>
</evidence>
<feature type="region of interest" description="Disordered" evidence="1">
    <location>
        <begin position="90"/>
        <end position="126"/>
    </location>
</feature>
<name>A0AAV4ES95_9GAST</name>
<protein>
    <recommendedName>
        <fullName evidence="4">ACB domain-containing protein</fullName>
    </recommendedName>
</protein>
<keyword evidence="3" id="KW-1185">Reference proteome</keyword>
<reference evidence="2 3" key="1">
    <citation type="journal article" date="2021" name="Elife">
        <title>Chloroplast acquisition without the gene transfer in kleptoplastic sea slugs, Plakobranchus ocellatus.</title>
        <authorList>
            <person name="Maeda T."/>
            <person name="Takahashi S."/>
            <person name="Yoshida T."/>
            <person name="Shimamura S."/>
            <person name="Takaki Y."/>
            <person name="Nagai Y."/>
            <person name="Toyoda A."/>
            <person name="Suzuki Y."/>
            <person name="Arimoto A."/>
            <person name="Ishii H."/>
            <person name="Satoh N."/>
            <person name="Nishiyama T."/>
            <person name="Hasebe M."/>
            <person name="Maruyama T."/>
            <person name="Minagawa J."/>
            <person name="Obokata J."/>
            <person name="Shigenobu S."/>
        </authorList>
    </citation>
    <scope>NUCLEOTIDE SEQUENCE [LARGE SCALE GENOMIC DNA]</scope>
</reference>
<dbReference type="EMBL" id="BMAT01000300">
    <property type="protein sequence ID" value="GFR63631.1"/>
    <property type="molecule type" value="Genomic_DNA"/>
</dbReference>
<accession>A0AAV4ES95</accession>